<keyword evidence="2" id="KW-1185">Reference proteome</keyword>
<evidence type="ECO:0000313" key="1">
    <source>
        <dbReference type="EMBL" id="KAI3359075.1"/>
    </source>
</evidence>
<comment type="caution">
    <text evidence="1">The sequence shown here is derived from an EMBL/GenBank/DDBJ whole genome shotgun (WGS) entry which is preliminary data.</text>
</comment>
<reference evidence="1" key="1">
    <citation type="submission" date="2022-04" db="EMBL/GenBank/DDBJ databases">
        <title>Jade perch genome.</title>
        <authorList>
            <person name="Chao B."/>
        </authorList>
    </citation>
    <scope>NUCLEOTIDE SEQUENCE</scope>
    <source>
        <strain evidence="1">CB-2022</strain>
    </source>
</reference>
<sequence>MILQGQFPYFQIKEAYSDGLGEKLFLNLVVLHRMLQNLLPEGRSEKSPWWGCEASLMMFSGLGHTALRGNVLHRRKELPMIFSAVLTTLLTFLQSAAVHPPHHTEMQLVKDALYSTPVEHSEDGRGQVGSLHPSQEVQALLCPLNQRRRVHRPCEVICDVHPQELAAADHLHG</sequence>
<organism evidence="1 2">
    <name type="scientific">Scortum barcoo</name>
    <name type="common">barcoo grunter</name>
    <dbReference type="NCBI Taxonomy" id="214431"/>
    <lineage>
        <taxon>Eukaryota</taxon>
        <taxon>Metazoa</taxon>
        <taxon>Chordata</taxon>
        <taxon>Craniata</taxon>
        <taxon>Vertebrata</taxon>
        <taxon>Euteleostomi</taxon>
        <taxon>Actinopterygii</taxon>
        <taxon>Neopterygii</taxon>
        <taxon>Teleostei</taxon>
        <taxon>Neoteleostei</taxon>
        <taxon>Acanthomorphata</taxon>
        <taxon>Eupercaria</taxon>
        <taxon>Centrarchiformes</taxon>
        <taxon>Terapontoidei</taxon>
        <taxon>Terapontidae</taxon>
        <taxon>Scortum</taxon>
    </lineage>
</organism>
<gene>
    <name evidence="1" type="ORF">L3Q82_002569</name>
</gene>
<name>A0ACB8VTP7_9TELE</name>
<dbReference type="Proteomes" id="UP000831701">
    <property type="component" value="Chromosome 17"/>
</dbReference>
<accession>A0ACB8VTP7</accession>
<proteinExistence type="predicted"/>
<dbReference type="EMBL" id="CM041547">
    <property type="protein sequence ID" value="KAI3359075.1"/>
    <property type="molecule type" value="Genomic_DNA"/>
</dbReference>
<protein>
    <submittedName>
        <fullName evidence="1">Uncharacterized protein</fullName>
    </submittedName>
</protein>
<evidence type="ECO:0000313" key="2">
    <source>
        <dbReference type="Proteomes" id="UP000831701"/>
    </source>
</evidence>